<name>A0A7G8TD86_9FIRM</name>
<reference evidence="1 2" key="1">
    <citation type="submission" date="2020-08" db="EMBL/GenBank/DDBJ databases">
        <title>The isolate Caproiciproducens sp. 7D4C2 produces n-caproate at mildly acidic conditions from hexoses: genome and rBOX comparison with related strains and chain-elongating bacteria.</title>
        <authorList>
            <person name="Esquivel-Elizondo S."/>
            <person name="Bagci C."/>
            <person name="Temovska M."/>
            <person name="Jeon B.S."/>
            <person name="Bessarab I."/>
            <person name="Williams R.B.H."/>
            <person name="Huson D.H."/>
            <person name="Angenent L.T."/>
        </authorList>
    </citation>
    <scope>NUCLEOTIDE SEQUENCE [LARGE SCALE GENOMIC DNA]</scope>
    <source>
        <strain evidence="1 2">7D4C2</strain>
    </source>
</reference>
<dbReference type="EMBL" id="CP060286">
    <property type="protein sequence ID" value="QNK41577.1"/>
    <property type="molecule type" value="Genomic_DNA"/>
</dbReference>
<evidence type="ECO:0000313" key="1">
    <source>
        <dbReference type="EMBL" id="QNK41577.1"/>
    </source>
</evidence>
<evidence type="ECO:0000313" key="2">
    <source>
        <dbReference type="Proteomes" id="UP000515909"/>
    </source>
</evidence>
<dbReference type="NCBIfam" id="TIGR04474">
    <property type="entry name" value="tcm_partner"/>
    <property type="match status" value="1"/>
</dbReference>
<organism evidence="1 2">
    <name type="scientific">Caproicibacter fermentans</name>
    <dbReference type="NCBI Taxonomy" id="2576756"/>
    <lineage>
        <taxon>Bacteria</taxon>
        <taxon>Bacillati</taxon>
        <taxon>Bacillota</taxon>
        <taxon>Clostridia</taxon>
        <taxon>Eubacteriales</taxon>
        <taxon>Acutalibacteraceae</taxon>
        <taxon>Caproicibacter</taxon>
    </lineage>
</organism>
<dbReference type="RefSeq" id="WP_187036917.1">
    <property type="nucleotide sequence ID" value="NZ_CP060286.1"/>
</dbReference>
<accession>A0A7G8TD86</accession>
<dbReference type="AlphaFoldDB" id="A0A7G8TD86"/>
<gene>
    <name evidence="1" type="primary">tcmP</name>
    <name evidence="1" type="ORF">HCR03_04750</name>
</gene>
<proteinExistence type="predicted"/>
<dbReference type="Proteomes" id="UP000515909">
    <property type="component" value="Chromosome"/>
</dbReference>
<dbReference type="KEGG" id="cfem:HCR03_04750"/>
<protein>
    <submittedName>
        <fullName evidence="1">Three-Cys-motif partner protein TcmP</fullName>
    </submittedName>
</protein>
<sequence length="411" mass="46948">MPKDNSDFFKHKKIWSEVKDELLGCYMVPYFNKILSMGNPILYVDCFAGKGKFDDGKPGSPLTALQSLDKSIEAYHGRYPMPTVSMKFIELNHYQDLDTNIPPQHRSRCEVIGGKFEDNIKPLLQNAMSLNRTLNVFLYVDPYGVKVLNATLFDSLAVAFSTAELLINLNSFGFIREACRVMKVAFREREDEIFSDLEEYDSSVLDSIQELNDIAGGDYWQTVIDAYSTGKIDCYEAEKEFSQQYKERLRRNYTYVLDMPIRLKAGQHPKYRMVHATNHPDGCILMADNIAKRTDRLVIEIQNSGQLSIMPQTAENEMVSDDMLMERVKTLLEDTPIPTRLNKFLADFYNEYGVLCDLARLSSGRSGSVLKTLEKIGYIDVQRAPAFTDKGKPTAFWQEGKGKTLCLRKRS</sequence>
<dbReference type="InterPro" id="IPR031009">
    <property type="entry name" value="Tcm_partner"/>
</dbReference>